<dbReference type="PANTHER" id="PTHR21292:SF1">
    <property type="entry name" value="EXOCYST COMPLEX COMPONENT 3"/>
    <property type="match status" value="1"/>
</dbReference>
<comment type="similarity">
    <text evidence="1">Belongs to the SEC6 family.</text>
</comment>
<feature type="compositionally biased region" description="Basic residues" evidence="4">
    <location>
        <begin position="763"/>
        <end position="775"/>
    </location>
</feature>
<dbReference type="Gene3D" id="1.10.357.50">
    <property type="match status" value="1"/>
</dbReference>
<comment type="caution">
    <text evidence="5">The sequence shown here is derived from an EMBL/GenBank/DDBJ whole genome shotgun (WGS) entry which is preliminary data.</text>
</comment>
<evidence type="ECO:0000313" key="5">
    <source>
        <dbReference type="EMBL" id="RIA92768.1"/>
    </source>
</evidence>
<protein>
    <submittedName>
        <fullName evidence="5">Exocyst complex component Sec6-domain-containing protein</fullName>
    </submittedName>
</protein>
<proteinExistence type="inferred from homology"/>
<evidence type="ECO:0000256" key="1">
    <source>
        <dbReference type="ARBA" id="ARBA00009447"/>
    </source>
</evidence>
<reference evidence="5 6" key="1">
    <citation type="submission" date="2018-06" db="EMBL/GenBank/DDBJ databases">
        <title>Comparative genomics reveals the genomic features of Rhizophagus irregularis, R. cerebriforme, R. diaphanum and Gigaspora rosea, and their symbiotic lifestyle signature.</title>
        <authorList>
            <person name="Morin E."/>
            <person name="San Clemente H."/>
            <person name="Chen E.C.H."/>
            <person name="De La Providencia I."/>
            <person name="Hainaut M."/>
            <person name="Kuo A."/>
            <person name="Kohler A."/>
            <person name="Murat C."/>
            <person name="Tang N."/>
            <person name="Roy S."/>
            <person name="Loubradou J."/>
            <person name="Henrissat B."/>
            <person name="Grigoriev I.V."/>
            <person name="Corradi N."/>
            <person name="Roux C."/>
            <person name="Martin F.M."/>
        </authorList>
    </citation>
    <scope>NUCLEOTIDE SEQUENCE [LARGE SCALE GENOMIC DNA]</scope>
    <source>
        <strain evidence="5 6">DAOM 227022</strain>
    </source>
</reference>
<sequence>MESTNENNNENSKGVRKLKLKKMLKDSYTLLKVDVTMKNIEKMKDVRIKPKLKSYLDVSLEKLSGSSTKHNKQNITIKENMQTINNSCLEEQQPTINRLPNFNKVPQINHNDVGTKETFEQVQEMHQLINQLQEILEQDEKNLFGPTNNLLFIHNHLSKLELSRDNTMQEASNASQIVIDKLQSYFNRLDEFSHYFTNYLWKLSKILIPLAKNGHASTIISSIVKIIEFEEDADERAEYQRDSNLEITKKRLRVIKSYRTNFLIQLDNSIVNLFEEKFQKYRDSSTQLLNKLDFIFDDLILVKDEINPFFPSNYNIILFFILAYHRNVYKFIKEILKNDPDTKTNLSLIGWVRRYYTFMEKKMYINENLMEPNLLGGQEQSMIDDYLDLIRNKVQEWKTNLMESNIKEFTQRQKRPELDSKNLVGLPGAPIFISMIRQQIDLVIESENYQLLTGVINVCCVIMLEVQEIWINLLKSELQRHLDNQEECEDELIIYIIALANDQLGFADFIDILLKQFTSSLPEEFIKNITNMLNNTMDGFLNVATSAINTILDIIFNDLKKPFRELHTAKWYKGNIMAVIVLTLEDYTEECHSYLKPYNFYNLIIDMLNRFVIAYIESMRNKAVKFRMPHCIDKMRQDIHSISEFFGQYIGTQELNSQLDVINKLHDFLGTTIELVYLDYYSLRRAYGDVPRKYLKIILSKRDDLDIIKMKRINKILKAKAAEVREYNGKQTVFSKIIIKDPEGTELKDLQEPFQPFHNMRLRSLRRKKKKKTRPSFHDQNS</sequence>
<keyword evidence="6" id="KW-1185">Reference proteome</keyword>
<dbReference type="GO" id="GO:0000149">
    <property type="term" value="F:SNARE binding"/>
    <property type="evidence" value="ECO:0007669"/>
    <property type="project" value="TreeGrafter"/>
</dbReference>
<dbReference type="GO" id="GO:0006887">
    <property type="term" value="P:exocytosis"/>
    <property type="evidence" value="ECO:0007669"/>
    <property type="project" value="UniProtKB-KW"/>
</dbReference>
<dbReference type="Gene3D" id="1.10.357.70">
    <property type="entry name" value="Exocyst complex component Sec6, C-terminal domain"/>
    <property type="match status" value="1"/>
</dbReference>
<dbReference type="Pfam" id="PF06046">
    <property type="entry name" value="Sec6"/>
    <property type="match status" value="1"/>
</dbReference>
<dbReference type="OrthoDB" id="190098at2759"/>
<evidence type="ECO:0000256" key="2">
    <source>
        <dbReference type="ARBA" id="ARBA00022448"/>
    </source>
</evidence>
<evidence type="ECO:0000256" key="3">
    <source>
        <dbReference type="ARBA" id="ARBA00022483"/>
    </source>
</evidence>
<dbReference type="EMBL" id="QKYT01000117">
    <property type="protein sequence ID" value="RIA92768.1"/>
    <property type="molecule type" value="Genomic_DNA"/>
</dbReference>
<dbReference type="GO" id="GO:0000145">
    <property type="term" value="C:exocyst"/>
    <property type="evidence" value="ECO:0007669"/>
    <property type="project" value="InterPro"/>
</dbReference>
<dbReference type="GO" id="GO:0051601">
    <property type="term" value="P:exocyst localization"/>
    <property type="evidence" value="ECO:0007669"/>
    <property type="project" value="TreeGrafter"/>
</dbReference>
<dbReference type="STRING" id="658196.A0A397T379"/>
<evidence type="ECO:0000256" key="4">
    <source>
        <dbReference type="SAM" id="MobiDB-lite"/>
    </source>
</evidence>
<gene>
    <name evidence="5" type="ORF">C1645_820174</name>
</gene>
<dbReference type="InterPro" id="IPR010326">
    <property type="entry name" value="EXOC3/Sec6"/>
</dbReference>
<name>A0A397T379_9GLOM</name>
<keyword evidence="3" id="KW-0268">Exocytosis</keyword>
<organism evidence="5 6">
    <name type="scientific">Glomus cerebriforme</name>
    <dbReference type="NCBI Taxonomy" id="658196"/>
    <lineage>
        <taxon>Eukaryota</taxon>
        <taxon>Fungi</taxon>
        <taxon>Fungi incertae sedis</taxon>
        <taxon>Mucoromycota</taxon>
        <taxon>Glomeromycotina</taxon>
        <taxon>Glomeromycetes</taxon>
        <taxon>Glomerales</taxon>
        <taxon>Glomeraceae</taxon>
        <taxon>Glomus</taxon>
    </lineage>
</organism>
<accession>A0A397T379</accession>
<dbReference type="Proteomes" id="UP000265703">
    <property type="component" value="Unassembled WGS sequence"/>
</dbReference>
<evidence type="ECO:0000313" key="6">
    <source>
        <dbReference type="Proteomes" id="UP000265703"/>
    </source>
</evidence>
<dbReference type="AlphaFoldDB" id="A0A397T379"/>
<keyword evidence="2" id="KW-0813">Transport</keyword>
<dbReference type="InterPro" id="IPR042532">
    <property type="entry name" value="EXOC3/Sec6_C"/>
</dbReference>
<dbReference type="PANTHER" id="PTHR21292">
    <property type="entry name" value="EXOCYST COMPLEX COMPONENT SEC6-RELATED"/>
    <property type="match status" value="1"/>
</dbReference>
<feature type="region of interest" description="Disordered" evidence="4">
    <location>
        <begin position="763"/>
        <end position="782"/>
    </location>
</feature>